<organism evidence="12 13">
    <name type="scientific">Cyclospora cayetanensis</name>
    <dbReference type="NCBI Taxonomy" id="88456"/>
    <lineage>
        <taxon>Eukaryota</taxon>
        <taxon>Sar</taxon>
        <taxon>Alveolata</taxon>
        <taxon>Apicomplexa</taxon>
        <taxon>Conoidasida</taxon>
        <taxon>Coccidia</taxon>
        <taxon>Eucoccidiorida</taxon>
        <taxon>Eimeriorina</taxon>
        <taxon>Eimeriidae</taxon>
        <taxon>Cyclospora</taxon>
    </lineage>
</organism>
<comment type="function">
    <text evidence="9">Catalyzes the interconversion of glyceraldehyde 3-phosphate and dihydroxyacetone phosphate in the glycolytic and gluconeogenic pathways.</text>
</comment>
<evidence type="ECO:0000256" key="3">
    <source>
        <dbReference type="ARBA" id="ARBA00007422"/>
    </source>
</evidence>
<dbReference type="GeneID" id="113147150"/>
<dbReference type="PANTHER" id="PTHR21139:SF2">
    <property type="entry name" value="TRIOSEPHOSPHATE ISOMERASE"/>
    <property type="match status" value="1"/>
</dbReference>
<evidence type="ECO:0000313" key="13">
    <source>
        <dbReference type="RefSeq" id="XP_026192460.1"/>
    </source>
</evidence>
<comment type="subunit">
    <text evidence="4">Homodimer.</text>
</comment>
<dbReference type="NCBIfam" id="TIGR00419">
    <property type="entry name" value="tim"/>
    <property type="match status" value="1"/>
</dbReference>
<dbReference type="PROSITE" id="PS00171">
    <property type="entry name" value="TIM_1"/>
    <property type="match status" value="1"/>
</dbReference>
<dbReference type="AlphaFoldDB" id="A0A6P6RZC5"/>
<dbReference type="GO" id="GO:0046166">
    <property type="term" value="P:glyceraldehyde-3-phosphate biosynthetic process"/>
    <property type="evidence" value="ECO:0007669"/>
    <property type="project" value="TreeGrafter"/>
</dbReference>
<evidence type="ECO:0000313" key="12">
    <source>
        <dbReference type="Proteomes" id="UP000515125"/>
    </source>
</evidence>
<dbReference type="EC" id="5.3.1.1" evidence="10"/>
<dbReference type="RefSeq" id="XP_026192460.1">
    <property type="nucleotide sequence ID" value="XM_026336675.1"/>
</dbReference>
<dbReference type="GO" id="GO:0005829">
    <property type="term" value="C:cytosol"/>
    <property type="evidence" value="ECO:0007669"/>
    <property type="project" value="TreeGrafter"/>
</dbReference>
<dbReference type="Gene3D" id="3.20.20.70">
    <property type="entry name" value="Aldolase class I"/>
    <property type="match status" value="1"/>
</dbReference>
<dbReference type="UniPathway" id="UPA00138"/>
<dbReference type="InterPro" id="IPR035990">
    <property type="entry name" value="TIM_sf"/>
</dbReference>
<comment type="pathway">
    <text evidence="1 10">Carbohydrate degradation; glycolysis; D-glyceraldehyde 3-phosphate from glycerone phosphate: step 1/1.</text>
</comment>
<feature type="signal peptide" evidence="11">
    <location>
        <begin position="1"/>
        <end position="17"/>
    </location>
</feature>
<evidence type="ECO:0000256" key="4">
    <source>
        <dbReference type="ARBA" id="ARBA00011738"/>
    </source>
</evidence>
<dbReference type="InterPro" id="IPR020861">
    <property type="entry name" value="Triosephosphate_isomerase_AS"/>
</dbReference>
<dbReference type="GO" id="GO:0004807">
    <property type="term" value="F:triose-phosphate isomerase activity"/>
    <property type="evidence" value="ECO:0007669"/>
    <property type="project" value="UniProtKB-EC"/>
</dbReference>
<evidence type="ECO:0000256" key="10">
    <source>
        <dbReference type="RuleBase" id="RU363013"/>
    </source>
</evidence>
<dbReference type="Proteomes" id="UP000515125">
    <property type="component" value="Unplaced"/>
</dbReference>
<evidence type="ECO:0000256" key="7">
    <source>
        <dbReference type="ARBA" id="ARBA00023235"/>
    </source>
</evidence>
<dbReference type="GO" id="GO:0019563">
    <property type="term" value="P:glycerol catabolic process"/>
    <property type="evidence" value="ECO:0007669"/>
    <property type="project" value="TreeGrafter"/>
</dbReference>
<accession>A0A6P6RZC5</accession>
<keyword evidence="6 10" id="KW-0324">Glycolysis</keyword>
<comment type="catalytic activity">
    <reaction evidence="8">
        <text>D-glyceraldehyde 3-phosphate = dihydroxyacetone phosphate</text>
        <dbReference type="Rhea" id="RHEA:18585"/>
        <dbReference type="ChEBI" id="CHEBI:57642"/>
        <dbReference type="ChEBI" id="CHEBI:59776"/>
        <dbReference type="EC" id="5.3.1.1"/>
    </reaction>
    <physiologicalReaction direction="left-to-right" evidence="8">
        <dbReference type="Rhea" id="RHEA:18586"/>
    </physiologicalReaction>
</comment>
<dbReference type="FunFam" id="3.20.20.70:FF:000016">
    <property type="entry name" value="Triosephosphate isomerase"/>
    <property type="match status" value="1"/>
</dbReference>
<evidence type="ECO:0000256" key="8">
    <source>
        <dbReference type="ARBA" id="ARBA00052432"/>
    </source>
</evidence>
<dbReference type="PROSITE" id="PS51440">
    <property type="entry name" value="TIM_2"/>
    <property type="match status" value="1"/>
</dbReference>
<evidence type="ECO:0000256" key="9">
    <source>
        <dbReference type="ARBA" id="ARBA00056661"/>
    </source>
</evidence>
<dbReference type="OrthoDB" id="6715177at2759"/>
<sequence length="321" mass="34122">MVRALAVFGCLLACVGPFDVLTQVAAIGVPRHQAGFVGLPVGGPLQYTLRCNRQNLNQQQVAAARRPFVGGNWKCNGTVTGAEEILKMLNEAPNEVDDIEVVVAPPSLHAGFLLRGLKKPFAVALQDGSQVKGYGAYTGEVSPQMAKDFGIKAVIVGHSERREGFGNQSGESNEEVAAKAKNAVDNGLQVIACIGESLETRQSGKTMEFLGKQLQAYASALSGADWNSVVLAYEPIWAIGTGETATPEIAQETHKGIREWLKQHVGQQTAEALRIIYGGSVKGSNAQSLFTGEDVDGFLVGGASLTEDFHAVLKATRTSRE</sequence>
<dbReference type="UniPathway" id="UPA00109">
    <property type="reaction ID" value="UER00189"/>
</dbReference>
<feature type="chain" id="PRO_5027902926" description="Triosephosphate isomerase" evidence="11">
    <location>
        <begin position="18"/>
        <end position="321"/>
    </location>
</feature>
<dbReference type="CDD" id="cd00311">
    <property type="entry name" value="TIM"/>
    <property type="match status" value="1"/>
</dbReference>
<protein>
    <recommendedName>
        <fullName evidence="10">Triosephosphate isomerase</fullName>
        <ecNumber evidence="10">5.3.1.1</ecNumber>
    </recommendedName>
</protein>
<dbReference type="SUPFAM" id="SSF51351">
    <property type="entry name" value="Triosephosphate isomerase (TIM)"/>
    <property type="match status" value="1"/>
</dbReference>
<proteinExistence type="inferred from homology"/>
<dbReference type="GO" id="GO:0006096">
    <property type="term" value="P:glycolytic process"/>
    <property type="evidence" value="ECO:0007669"/>
    <property type="project" value="UniProtKB-UniPathway"/>
</dbReference>
<gene>
    <name evidence="13" type="primary">LOC113147150</name>
</gene>
<evidence type="ECO:0000256" key="1">
    <source>
        <dbReference type="ARBA" id="ARBA00004680"/>
    </source>
</evidence>
<dbReference type="InterPro" id="IPR013785">
    <property type="entry name" value="Aldolase_TIM"/>
</dbReference>
<keyword evidence="7 10" id="KW-0413">Isomerase</keyword>
<dbReference type="InterPro" id="IPR022896">
    <property type="entry name" value="TrioseP_Isoase_bac/euk"/>
</dbReference>
<comment type="pathway">
    <text evidence="2 10">Carbohydrate biosynthesis; gluconeogenesis.</text>
</comment>
<evidence type="ECO:0000256" key="11">
    <source>
        <dbReference type="SAM" id="SignalP"/>
    </source>
</evidence>
<evidence type="ECO:0000256" key="6">
    <source>
        <dbReference type="ARBA" id="ARBA00023152"/>
    </source>
</evidence>
<evidence type="ECO:0000256" key="2">
    <source>
        <dbReference type="ARBA" id="ARBA00004742"/>
    </source>
</evidence>
<dbReference type="InterPro" id="IPR000652">
    <property type="entry name" value="Triosephosphate_isomerase"/>
</dbReference>
<dbReference type="HAMAP" id="MF_00147_B">
    <property type="entry name" value="TIM_B"/>
    <property type="match status" value="1"/>
</dbReference>
<dbReference type="Pfam" id="PF00121">
    <property type="entry name" value="TIM"/>
    <property type="match status" value="1"/>
</dbReference>
<dbReference type="GO" id="GO:0006094">
    <property type="term" value="P:gluconeogenesis"/>
    <property type="evidence" value="ECO:0007669"/>
    <property type="project" value="UniProtKB-UniPathway"/>
</dbReference>
<comment type="similarity">
    <text evidence="3 10">Belongs to the triosephosphate isomerase family.</text>
</comment>
<evidence type="ECO:0000256" key="5">
    <source>
        <dbReference type="ARBA" id="ARBA00022432"/>
    </source>
</evidence>
<keyword evidence="12" id="KW-1185">Reference proteome</keyword>
<keyword evidence="11" id="KW-0732">Signal</keyword>
<keyword evidence="5 10" id="KW-0312">Gluconeogenesis</keyword>
<name>A0A6P6RZC5_9EIME</name>
<reference evidence="13" key="1">
    <citation type="submission" date="2025-08" db="UniProtKB">
        <authorList>
            <consortium name="RefSeq"/>
        </authorList>
    </citation>
    <scope>IDENTIFICATION</scope>
</reference>
<dbReference type="PANTHER" id="PTHR21139">
    <property type="entry name" value="TRIOSEPHOSPHATE ISOMERASE"/>
    <property type="match status" value="1"/>
</dbReference>